<comment type="subcellular location">
    <subcellularLocation>
        <location evidence="1">Membrane</location>
        <topology evidence="1">Multi-pass membrane protein</topology>
    </subcellularLocation>
</comment>
<protein>
    <recommendedName>
        <fullName evidence="4">Major facilitator superfamily (MFS) profile domain-containing protein</fullName>
    </recommendedName>
</protein>
<keyword evidence="6" id="KW-1185">Reference proteome</keyword>
<dbReference type="InterPro" id="IPR011701">
    <property type="entry name" value="MFS"/>
</dbReference>
<dbReference type="GO" id="GO:0016020">
    <property type="term" value="C:membrane"/>
    <property type="evidence" value="ECO:0007669"/>
    <property type="project" value="UniProtKB-SubCell"/>
</dbReference>
<gene>
    <name evidence="5" type="ORF">OFUS_LOCUS8732</name>
</gene>
<reference evidence="5" key="1">
    <citation type="submission" date="2022-03" db="EMBL/GenBank/DDBJ databases">
        <authorList>
            <person name="Martin C."/>
        </authorList>
    </citation>
    <scope>NUCLEOTIDE SEQUENCE</scope>
</reference>
<feature type="transmembrane region" description="Helical" evidence="3">
    <location>
        <begin position="121"/>
        <end position="140"/>
    </location>
</feature>
<dbReference type="InterPro" id="IPR036259">
    <property type="entry name" value="MFS_trans_sf"/>
</dbReference>
<dbReference type="Pfam" id="PF07690">
    <property type="entry name" value="MFS_1"/>
    <property type="match status" value="1"/>
</dbReference>
<feature type="compositionally biased region" description="Basic and acidic residues" evidence="2">
    <location>
        <begin position="274"/>
        <end position="285"/>
    </location>
</feature>
<evidence type="ECO:0000313" key="5">
    <source>
        <dbReference type="EMBL" id="CAH1782265.1"/>
    </source>
</evidence>
<feature type="transmembrane region" description="Helical" evidence="3">
    <location>
        <begin position="146"/>
        <end position="168"/>
    </location>
</feature>
<feature type="transmembrane region" description="Helical" evidence="3">
    <location>
        <begin position="51"/>
        <end position="80"/>
    </location>
</feature>
<dbReference type="Proteomes" id="UP000749559">
    <property type="component" value="Unassembled WGS sequence"/>
</dbReference>
<feature type="domain" description="Major facilitator superfamily (MFS) profile" evidence="4">
    <location>
        <begin position="54"/>
        <end position="314"/>
    </location>
</feature>
<dbReference type="Gene3D" id="1.20.1250.20">
    <property type="entry name" value="MFS general substrate transporter like domains"/>
    <property type="match status" value="1"/>
</dbReference>
<accession>A0A8S4NKS8</accession>
<dbReference type="OrthoDB" id="2213137at2759"/>
<dbReference type="GO" id="GO:0008028">
    <property type="term" value="F:monocarboxylic acid transmembrane transporter activity"/>
    <property type="evidence" value="ECO:0007669"/>
    <property type="project" value="TreeGrafter"/>
</dbReference>
<feature type="transmembrane region" description="Helical" evidence="3">
    <location>
        <begin position="177"/>
        <end position="198"/>
    </location>
</feature>
<dbReference type="PROSITE" id="PS50850">
    <property type="entry name" value="MFS"/>
    <property type="match status" value="1"/>
</dbReference>
<feature type="region of interest" description="Disordered" evidence="2">
    <location>
        <begin position="274"/>
        <end position="293"/>
    </location>
</feature>
<evidence type="ECO:0000256" key="3">
    <source>
        <dbReference type="SAM" id="Phobius"/>
    </source>
</evidence>
<feature type="region of interest" description="Disordered" evidence="2">
    <location>
        <begin position="1"/>
        <end position="41"/>
    </location>
</feature>
<dbReference type="AlphaFoldDB" id="A0A8S4NKS8"/>
<evidence type="ECO:0000256" key="2">
    <source>
        <dbReference type="SAM" id="MobiDB-lite"/>
    </source>
</evidence>
<dbReference type="SUPFAM" id="SSF103473">
    <property type="entry name" value="MFS general substrate transporter"/>
    <property type="match status" value="1"/>
</dbReference>
<evidence type="ECO:0000259" key="4">
    <source>
        <dbReference type="PROSITE" id="PS50850"/>
    </source>
</evidence>
<dbReference type="CDD" id="cd17352">
    <property type="entry name" value="MFS_MCT_SLC16"/>
    <property type="match status" value="1"/>
</dbReference>
<keyword evidence="3" id="KW-0472">Membrane</keyword>
<dbReference type="PANTHER" id="PTHR11360">
    <property type="entry name" value="MONOCARBOXYLATE TRANSPORTER"/>
    <property type="match status" value="1"/>
</dbReference>
<organism evidence="5 6">
    <name type="scientific">Owenia fusiformis</name>
    <name type="common">Polychaete worm</name>
    <dbReference type="NCBI Taxonomy" id="6347"/>
    <lineage>
        <taxon>Eukaryota</taxon>
        <taxon>Metazoa</taxon>
        <taxon>Spiralia</taxon>
        <taxon>Lophotrochozoa</taxon>
        <taxon>Annelida</taxon>
        <taxon>Polychaeta</taxon>
        <taxon>Sedentaria</taxon>
        <taxon>Canalipalpata</taxon>
        <taxon>Sabellida</taxon>
        <taxon>Oweniida</taxon>
        <taxon>Oweniidae</taxon>
        <taxon>Owenia</taxon>
    </lineage>
</organism>
<comment type="caution">
    <text evidence="5">The sequence shown here is derived from an EMBL/GenBank/DDBJ whole genome shotgun (WGS) entry which is preliminary data.</text>
</comment>
<name>A0A8S4NKS8_OWEFU</name>
<feature type="transmembrane region" description="Helical" evidence="3">
    <location>
        <begin position="210"/>
        <end position="228"/>
    </location>
</feature>
<evidence type="ECO:0000256" key="1">
    <source>
        <dbReference type="ARBA" id="ARBA00004141"/>
    </source>
</evidence>
<dbReference type="InterPro" id="IPR050327">
    <property type="entry name" value="Proton-linked_MCT"/>
</dbReference>
<feature type="transmembrane region" description="Helical" evidence="3">
    <location>
        <begin position="92"/>
        <end position="109"/>
    </location>
</feature>
<dbReference type="EMBL" id="CAIIXF020000004">
    <property type="protein sequence ID" value="CAH1782265.1"/>
    <property type="molecule type" value="Genomic_DNA"/>
</dbReference>
<dbReference type="InterPro" id="IPR020846">
    <property type="entry name" value="MFS_dom"/>
</dbReference>
<dbReference type="PANTHER" id="PTHR11360:SF284">
    <property type="entry name" value="EG:103B4.3 PROTEIN-RELATED"/>
    <property type="match status" value="1"/>
</dbReference>
<evidence type="ECO:0000313" key="6">
    <source>
        <dbReference type="Proteomes" id="UP000749559"/>
    </source>
</evidence>
<sequence>MEKENDENDTVNKPTKQEDVEPTATMTNHRNESPDVDSKDNRRGIPIDKGWGWVCVFACFMMHVIIVGIGKSFGILFIPFAEKFGSSSRETAWITALMAFVALSGGPCANSLSVRYSSRKVVFIGGLLAALGCVLSAFATRIWHLYITYGVISGIGSSLAYAPSIVLVGQYFDKRRALANGLAISGAGVGTFVMPLLMRFFLDVYSVEGTMIVLGGVVLNVCICGMLLRPTEFYTKQHDKKNSFNFHNKKNSLETHNNRSTVAKVTVTSTVEERSRLLSEQESKNDVSMTRETNGDTCDVSMDTCDVSMDTCDV</sequence>
<keyword evidence="3" id="KW-0812">Transmembrane</keyword>
<keyword evidence="3" id="KW-1133">Transmembrane helix</keyword>
<feature type="non-terminal residue" evidence="5">
    <location>
        <position position="314"/>
    </location>
</feature>
<feature type="compositionally biased region" description="Basic and acidic residues" evidence="2">
    <location>
        <begin position="29"/>
        <end position="41"/>
    </location>
</feature>
<proteinExistence type="predicted"/>